<gene>
    <name evidence="3" type="ORF">HHL14_13760</name>
</gene>
<dbReference type="RefSeq" id="WP_169498144.1">
    <property type="nucleotide sequence ID" value="NZ_JABBFZ010000006.1"/>
</dbReference>
<accession>A0A7X9ZZ15</accession>
<dbReference type="SUPFAM" id="SSF56954">
    <property type="entry name" value="Outer membrane efflux proteins (OEP)"/>
    <property type="match status" value="1"/>
</dbReference>
<dbReference type="Gene3D" id="2.20.200.10">
    <property type="entry name" value="Outer membrane efflux proteins (OEP)"/>
    <property type="match status" value="1"/>
</dbReference>
<keyword evidence="2" id="KW-0449">Lipoprotein</keyword>
<keyword evidence="2" id="KW-1134">Transmembrane beta strand</keyword>
<dbReference type="GO" id="GO:0015562">
    <property type="term" value="F:efflux transmembrane transporter activity"/>
    <property type="evidence" value="ECO:0007669"/>
    <property type="project" value="InterPro"/>
</dbReference>
<comment type="similarity">
    <text evidence="1 2">Belongs to the outer membrane factor (OMF) (TC 1.B.17) family.</text>
</comment>
<dbReference type="AlphaFoldDB" id="A0A7X9ZZ15"/>
<keyword evidence="2" id="KW-0564">Palmitate</keyword>
<dbReference type="InterPro" id="IPR010131">
    <property type="entry name" value="MdtP/NodT-like"/>
</dbReference>
<comment type="caution">
    <text evidence="3">The sequence shown here is derived from an EMBL/GenBank/DDBJ whole genome shotgun (WGS) entry which is preliminary data.</text>
</comment>
<dbReference type="Proteomes" id="UP000583127">
    <property type="component" value="Unassembled WGS sequence"/>
</dbReference>
<dbReference type="PANTHER" id="PTHR30203">
    <property type="entry name" value="OUTER MEMBRANE CATION EFFLUX PROTEIN"/>
    <property type="match status" value="1"/>
</dbReference>
<keyword evidence="2" id="KW-0472">Membrane</keyword>
<keyword evidence="4" id="KW-1185">Reference proteome</keyword>
<evidence type="ECO:0000313" key="3">
    <source>
        <dbReference type="EMBL" id="NML31898.1"/>
    </source>
</evidence>
<name>A0A7X9ZZ15_9BURK</name>
<evidence type="ECO:0000313" key="4">
    <source>
        <dbReference type="Proteomes" id="UP000583127"/>
    </source>
</evidence>
<protein>
    <submittedName>
        <fullName evidence="3">Efflux transporter outer membrane subunit</fullName>
    </submittedName>
</protein>
<organism evidence="3 4">
    <name type="scientific">Paraburkholderia antibiotica</name>
    <dbReference type="NCBI Taxonomy" id="2728839"/>
    <lineage>
        <taxon>Bacteria</taxon>
        <taxon>Pseudomonadati</taxon>
        <taxon>Pseudomonadota</taxon>
        <taxon>Betaproteobacteria</taxon>
        <taxon>Burkholderiales</taxon>
        <taxon>Burkholderiaceae</taxon>
        <taxon>Paraburkholderia</taxon>
    </lineage>
</organism>
<sequence length="520" mass="55091">MDAAFAFRCRAVRCAPVRCAAVRYSAVRSNALLAAVQRLAVCGVGVVLSACTVGPDFHRPDAVAVSSYTTAPLAASTVASADPGGAAQHFVPAQTPGDGWWRAFGSPLLDTLVQQALDDSPTLAEARAKLEQAQQDYRAQAGGTQWPSVDANLSTTREKVDPQALGFGELAQGRSFAPFTLYSAQVTVSYTLDLFGANRRALEAVAAQVDYQQYELEAARLTVAGNVVTAAIRRASLARQIALTEALLAIQTEQLDIAGRRYQAGGIAEVDLLSQRTLVEQTRASLPPLRTQLAQTDHQLAIYLGRAPAELATTHDLASLDLDTLVLPTDLPLTLPSTLAQQRPDIRASEALLHQASANVGVATANMYPRITLSGSAATERLNVADLLTGFNVWSFGAGLTQPLFHGGELLARKRSSEAAWQAALAVYKQTVLQGLQQVADALRALDQDALALQALDAAQRSAQRAAGIAGERYAAGGISQLTLLDTQRQALQTGLDRTKAAAQRYADTAALYQALGARP</sequence>
<dbReference type="InterPro" id="IPR003423">
    <property type="entry name" value="OMP_efflux"/>
</dbReference>
<proteinExistence type="inferred from homology"/>
<dbReference type="Gene3D" id="1.20.1600.10">
    <property type="entry name" value="Outer membrane efflux proteins (OEP)"/>
    <property type="match status" value="1"/>
</dbReference>
<comment type="subcellular location">
    <subcellularLocation>
        <location evidence="2">Cell membrane</location>
        <topology evidence="2">Lipid-anchor</topology>
    </subcellularLocation>
</comment>
<evidence type="ECO:0000256" key="1">
    <source>
        <dbReference type="ARBA" id="ARBA00007613"/>
    </source>
</evidence>
<keyword evidence="2" id="KW-0812">Transmembrane</keyword>
<dbReference type="EMBL" id="JABBFZ010000006">
    <property type="protein sequence ID" value="NML31898.1"/>
    <property type="molecule type" value="Genomic_DNA"/>
</dbReference>
<evidence type="ECO:0000256" key="2">
    <source>
        <dbReference type="RuleBase" id="RU362097"/>
    </source>
</evidence>
<dbReference type="PANTHER" id="PTHR30203:SF33">
    <property type="entry name" value="BLR4455 PROTEIN"/>
    <property type="match status" value="1"/>
</dbReference>
<dbReference type="NCBIfam" id="TIGR01845">
    <property type="entry name" value="outer_NodT"/>
    <property type="match status" value="1"/>
</dbReference>
<dbReference type="GO" id="GO:0005886">
    <property type="term" value="C:plasma membrane"/>
    <property type="evidence" value="ECO:0007669"/>
    <property type="project" value="UniProtKB-SubCell"/>
</dbReference>
<dbReference type="Pfam" id="PF02321">
    <property type="entry name" value="OEP"/>
    <property type="match status" value="2"/>
</dbReference>
<reference evidence="3 4" key="1">
    <citation type="submission" date="2020-04" db="EMBL/GenBank/DDBJ databases">
        <title>Paraburkholderia sp. G-4-1-8 isolated from soil.</title>
        <authorList>
            <person name="Dahal R.H."/>
        </authorList>
    </citation>
    <scope>NUCLEOTIDE SEQUENCE [LARGE SCALE GENOMIC DNA]</scope>
    <source>
        <strain evidence="3 4">G-4-1-8</strain>
    </source>
</reference>